<feature type="compositionally biased region" description="Low complexity" evidence="1">
    <location>
        <begin position="777"/>
        <end position="789"/>
    </location>
</feature>
<dbReference type="InterPro" id="IPR036457">
    <property type="entry name" value="PPM-type-like_dom_sf"/>
</dbReference>
<reference evidence="3 4" key="2">
    <citation type="submission" date="2018-03" db="EMBL/GenBank/DDBJ databases">
        <title>The ancient ancestry and fast evolution of plastids.</title>
        <authorList>
            <person name="Moore K.R."/>
            <person name="Magnabosco C."/>
            <person name="Momper L."/>
            <person name="Gold D.A."/>
            <person name="Bosak T."/>
            <person name="Fournier G.P."/>
        </authorList>
    </citation>
    <scope>NUCLEOTIDE SEQUENCE [LARGE SCALE GENOMIC DNA]</scope>
    <source>
        <strain evidence="3 4">ULC18</strain>
    </source>
</reference>
<name>A0A2T1E146_9CYAN</name>
<dbReference type="RefSeq" id="WP_106257974.1">
    <property type="nucleotide sequence ID" value="NZ_CAWNSW010000039.1"/>
</dbReference>
<feature type="region of interest" description="Disordered" evidence="1">
    <location>
        <begin position="774"/>
        <end position="803"/>
    </location>
</feature>
<dbReference type="InterPro" id="IPR001932">
    <property type="entry name" value="PPM-type_phosphatase-like_dom"/>
</dbReference>
<dbReference type="SMART" id="SM00332">
    <property type="entry name" value="PP2Cc"/>
    <property type="match status" value="1"/>
</dbReference>
<evidence type="ECO:0000313" key="4">
    <source>
        <dbReference type="Proteomes" id="UP000239576"/>
    </source>
</evidence>
<dbReference type="AlphaFoldDB" id="A0A2T1E146"/>
<dbReference type="SMART" id="SM00331">
    <property type="entry name" value="PP2C_SIG"/>
    <property type="match status" value="1"/>
</dbReference>
<dbReference type="PROSITE" id="PS51746">
    <property type="entry name" value="PPM_2"/>
    <property type="match status" value="1"/>
</dbReference>
<protein>
    <submittedName>
        <fullName evidence="3">Serine/threonine protein phosphatase</fullName>
    </submittedName>
</protein>
<organism evidence="3 4">
    <name type="scientific">Stenomitos frigidus ULC18</name>
    <dbReference type="NCBI Taxonomy" id="2107698"/>
    <lineage>
        <taxon>Bacteria</taxon>
        <taxon>Bacillati</taxon>
        <taxon>Cyanobacteriota</taxon>
        <taxon>Cyanophyceae</taxon>
        <taxon>Leptolyngbyales</taxon>
        <taxon>Leptolyngbyaceae</taxon>
        <taxon>Stenomitos</taxon>
    </lineage>
</organism>
<reference evidence="4" key="1">
    <citation type="submission" date="2018-02" db="EMBL/GenBank/DDBJ databases">
        <authorList>
            <person name="Moore K."/>
            <person name="Momper L."/>
        </authorList>
    </citation>
    <scope>NUCLEOTIDE SEQUENCE [LARGE SCALE GENOMIC DNA]</scope>
    <source>
        <strain evidence="4">ULC18</strain>
    </source>
</reference>
<dbReference type="EMBL" id="PVWK01000105">
    <property type="protein sequence ID" value="PSB26483.1"/>
    <property type="molecule type" value="Genomic_DNA"/>
</dbReference>
<evidence type="ECO:0000313" key="3">
    <source>
        <dbReference type="EMBL" id="PSB26483.1"/>
    </source>
</evidence>
<dbReference type="CDD" id="cd00143">
    <property type="entry name" value="PP2Cc"/>
    <property type="match status" value="1"/>
</dbReference>
<keyword evidence="4" id="KW-1185">Reference proteome</keyword>
<dbReference type="SUPFAM" id="SSF81606">
    <property type="entry name" value="PP2C-like"/>
    <property type="match status" value="1"/>
</dbReference>
<evidence type="ECO:0000259" key="2">
    <source>
        <dbReference type="PROSITE" id="PS51746"/>
    </source>
</evidence>
<proteinExistence type="predicted"/>
<dbReference type="Proteomes" id="UP000239576">
    <property type="component" value="Unassembled WGS sequence"/>
</dbReference>
<evidence type="ECO:0000256" key="1">
    <source>
        <dbReference type="SAM" id="MobiDB-lite"/>
    </source>
</evidence>
<dbReference type="OrthoDB" id="500607at2"/>
<sequence length="803" mass="86708">MQSDTVTIYCPNHLCQAPNPESHRFCQQCRTHLPKRYLWAVGKGIEAYRSGELLAGRYSVKQTSIVLDTQPGRLPHSPAELSPDLEPYLRLVPYQLHVPQVYGVVESLPKRGGALLLLEQAPLYTEGVVSDSLASLEGQLMPALTAVWAESPTFRQLNWLWQLAHLWEPLASEGVASTLLQPELLRVEGGLVRLLSLQSDGRASVTLASLGQLWKQWQPTAQPAIAIFLGELCQLMQQGQIRNAEQLVALLDRALAESGRSQFRQIQVATLTDQGPSRQRNEDACYPPGGTVLQRVDPGQNPPLVIVCDGIGGHEGGSVASNLAIATLQQQLQSLPQPGSAIEPTALMLQLEQATLTANDVISQRNDSEQRQERQRMGTTLVMALAYVHELYLTHVGDSRIYRITRTGCHQVTLDDDLAAREVRLGYVLYREALQQPGSGSLVQALGMGASTLLHPTVQRFVLDEDCVFLLCSDGLSDHDRVDEYWQSELLPILEGKVDVATASQRLLAIANSKNGHDNVTIGLLHCQVLPQSRSEAIPLSVPLDVPSIGAAQATVATQAYVPAAKTQIQTQTKTQILPTHKPSIRPLAILLALLVVLGLGGALSPDVRLWAASLLGLQPRLLPEASVVIVPPEPTPTEPSPLPLPSTEALTVGSFLQVGQATVEPTPATEKPLVLWSQPNRPNLPKAARTRLGTIPTGSVLQLSSRQAISDRGYWLRLKVCSIPPLTLPSPANKPPSPVPKAVLPAGETGWIEQDAIAPFVTQNLGLKVSQLGACASSSPTPESSAPTKNPVPTSKPPKSPQ</sequence>
<feature type="domain" description="PPM-type phosphatase" evidence="2">
    <location>
        <begin position="267"/>
        <end position="527"/>
    </location>
</feature>
<dbReference type="Gene3D" id="3.60.40.10">
    <property type="entry name" value="PPM-type phosphatase domain"/>
    <property type="match status" value="1"/>
</dbReference>
<accession>A0A2T1E146</accession>
<gene>
    <name evidence="3" type="ORF">C7B82_19615</name>
</gene>
<dbReference type="Pfam" id="PF13672">
    <property type="entry name" value="PP2C_2"/>
    <property type="match status" value="1"/>
</dbReference>
<comment type="caution">
    <text evidence="3">The sequence shown here is derived from an EMBL/GenBank/DDBJ whole genome shotgun (WGS) entry which is preliminary data.</text>
</comment>